<gene>
    <name evidence="1" type="ORF">FVF61_00065</name>
</gene>
<reference evidence="1 2" key="1">
    <citation type="submission" date="2019-08" db="EMBL/GenBank/DDBJ databases">
        <title>Formosa sediminis sp. nov., isolated from marine sediment.</title>
        <authorList>
            <person name="Cao W.R."/>
        </authorList>
    </citation>
    <scope>NUCLEOTIDE SEQUENCE [LARGE SCALE GENOMIC DNA]</scope>
    <source>
        <strain evidence="1 2">1494</strain>
    </source>
</reference>
<evidence type="ECO:0000313" key="2">
    <source>
        <dbReference type="Proteomes" id="UP000324550"/>
    </source>
</evidence>
<dbReference type="AlphaFoldDB" id="A0A5D0GRW1"/>
<sequence length="65" mass="6473">MVVVVLSITGLQVPVTPLFDVVGKACKASPSQIGATCVNSGVIIGFTTICMVSAVAHCPASGVKV</sequence>
<organism evidence="1 2">
    <name type="scientific">Formosa maritima</name>
    <dbReference type="NCBI Taxonomy" id="2592046"/>
    <lineage>
        <taxon>Bacteria</taxon>
        <taxon>Pseudomonadati</taxon>
        <taxon>Bacteroidota</taxon>
        <taxon>Flavobacteriia</taxon>
        <taxon>Flavobacteriales</taxon>
        <taxon>Flavobacteriaceae</taxon>
        <taxon>Formosa</taxon>
    </lineage>
</organism>
<protein>
    <submittedName>
        <fullName evidence="1">Uncharacterized protein</fullName>
    </submittedName>
</protein>
<name>A0A5D0GRW1_9FLAO</name>
<comment type="caution">
    <text evidence="1">The sequence shown here is derived from an EMBL/GenBank/DDBJ whole genome shotgun (WGS) entry which is preliminary data.</text>
</comment>
<proteinExistence type="predicted"/>
<keyword evidence="2" id="KW-1185">Reference proteome</keyword>
<evidence type="ECO:0000313" key="1">
    <source>
        <dbReference type="EMBL" id="TYA60447.1"/>
    </source>
</evidence>
<dbReference type="Proteomes" id="UP000324550">
    <property type="component" value="Unassembled WGS sequence"/>
</dbReference>
<dbReference type="EMBL" id="VSFC01000001">
    <property type="protein sequence ID" value="TYA60447.1"/>
    <property type="molecule type" value="Genomic_DNA"/>
</dbReference>
<accession>A0A5D0GRW1</accession>